<dbReference type="SUPFAM" id="SSF52743">
    <property type="entry name" value="Subtilisin-like"/>
    <property type="match status" value="1"/>
</dbReference>
<feature type="active site" description="Charge relay system" evidence="9 10">
    <location>
        <position position="532"/>
    </location>
</feature>
<dbReference type="CDD" id="cd02120">
    <property type="entry name" value="PA_subtilisin_like"/>
    <property type="match status" value="1"/>
</dbReference>
<evidence type="ECO:0000256" key="9">
    <source>
        <dbReference type="PIRSR" id="PIRSR615500-1"/>
    </source>
</evidence>
<evidence type="ECO:0000256" key="4">
    <source>
        <dbReference type="ARBA" id="ARBA00022670"/>
    </source>
</evidence>
<keyword evidence="6 10" id="KW-0378">Hydrolase</keyword>
<dbReference type="FunFam" id="3.50.30.30:FF:000005">
    <property type="entry name" value="subtilisin-like protease SBT1.5"/>
    <property type="match status" value="1"/>
</dbReference>
<dbReference type="Gene3D" id="3.40.50.200">
    <property type="entry name" value="Peptidase S8/S53 domain"/>
    <property type="match status" value="1"/>
</dbReference>
<dbReference type="InterPro" id="IPR010259">
    <property type="entry name" value="S8pro/Inhibitor_I9"/>
</dbReference>
<protein>
    <submittedName>
        <fullName evidence="16">Uncharacterized protein</fullName>
    </submittedName>
</protein>
<sequence length="745" mass="78605">MALIMFIFYVICMLFSSPLVIADDITIEIPTKSNLQTYIVRVNLPRGRVLADSDKLESWYTSFLPAREEADSARLVHSYRNVATGFAAKLSPEEAKEMEKMEGFITARPQKKLSLHTTHSPSFLGLHQNLGLWKSSNYGEGVIIGLLDTGIAPGHPSFDDKDMPPPPKKWKGKCEFTGAACNNKLIGARSFISDGPAGPPVDEEGHGTHTAGTAAGNFVPGANVFGMANGTAAGMAPRAHLAVYKVCSEDGCGDADILAAMDTAVDDGVDVLSLSLGGGSFDFFDDVIAVGAFAAIQKGIFVSCSAGNSGPFNASLSNEAPWILTVGASTTDRRILATTVLGNKDVYTGESLFQPSNFPYESMPLIDAGAGGNETAGLCGPGSLDDTDVKGKIVLCQRGGGVARIEKGQTVKDAGGAAMILMNDELDAYDTVADPHVLPATHVSYDAGEKIRAYINSSSTPWAAITFQGTVIANPSAPTVASFSSRGPSLASPGILKPDIIGPGVSILAAWPVSVDNNTNENATFNMISGTSMSCPHLSGIAALLKSTHPDWSPAAIKSAIMTTAGQLDLEGGPIEDERHLPADVFALGAGHVNPSSANDPGLVYDLQPEDYIPYLCGLGYTDDEIRTIVQQSVSCSNITSVPEVQLNYPSFSVKLGPATKTYTRTVTNVGEANSTYSVEVNRVKGVDVGVTPGTLSFTKVNQKMTYEIKFSKSSTRVNATFVQGAIVWRSEKRAVRSPISVKLV</sequence>
<evidence type="ECO:0000256" key="10">
    <source>
        <dbReference type="PROSITE-ProRule" id="PRU01240"/>
    </source>
</evidence>
<dbReference type="FunFam" id="2.60.40.2310:FF:000001">
    <property type="entry name" value="Subtilisin-like protease SBT1.5"/>
    <property type="match status" value="1"/>
</dbReference>
<dbReference type="GO" id="GO:0004252">
    <property type="term" value="F:serine-type endopeptidase activity"/>
    <property type="evidence" value="ECO:0000318"/>
    <property type="project" value="GO_Central"/>
</dbReference>
<evidence type="ECO:0000313" key="16">
    <source>
        <dbReference type="EMBL" id="EYU39036.1"/>
    </source>
</evidence>
<dbReference type="PROSITE" id="PS51892">
    <property type="entry name" value="SUBTILASE"/>
    <property type="match status" value="1"/>
</dbReference>
<dbReference type="InterPro" id="IPR045051">
    <property type="entry name" value="SBT"/>
</dbReference>
<proteinExistence type="inferred from homology"/>
<dbReference type="InterPro" id="IPR000209">
    <property type="entry name" value="Peptidase_S8/S53_dom"/>
</dbReference>
<feature type="domain" description="Subtilisin-like protease fibronectin type-III" evidence="15">
    <location>
        <begin position="646"/>
        <end position="742"/>
    </location>
</feature>
<dbReference type="Pfam" id="PF00082">
    <property type="entry name" value="Peptidase_S8"/>
    <property type="match status" value="1"/>
</dbReference>
<organism evidence="16 17">
    <name type="scientific">Erythranthe guttata</name>
    <name type="common">Yellow monkey flower</name>
    <name type="synonym">Mimulus guttatus</name>
    <dbReference type="NCBI Taxonomy" id="4155"/>
    <lineage>
        <taxon>Eukaryota</taxon>
        <taxon>Viridiplantae</taxon>
        <taxon>Streptophyta</taxon>
        <taxon>Embryophyta</taxon>
        <taxon>Tracheophyta</taxon>
        <taxon>Spermatophyta</taxon>
        <taxon>Magnoliopsida</taxon>
        <taxon>eudicotyledons</taxon>
        <taxon>Gunneridae</taxon>
        <taxon>Pentapetalae</taxon>
        <taxon>asterids</taxon>
        <taxon>lamiids</taxon>
        <taxon>Lamiales</taxon>
        <taxon>Phrymaceae</taxon>
        <taxon>Erythranthe</taxon>
    </lineage>
</organism>
<keyword evidence="8" id="KW-0325">Glycoprotein</keyword>
<dbReference type="Gene3D" id="3.50.30.30">
    <property type="match status" value="1"/>
</dbReference>
<reference evidence="16 17" key="1">
    <citation type="journal article" date="2013" name="Proc. Natl. Acad. Sci. U.S.A.">
        <title>Fine-scale variation in meiotic recombination in Mimulus inferred from population shotgun sequencing.</title>
        <authorList>
            <person name="Hellsten U."/>
            <person name="Wright K.M."/>
            <person name="Jenkins J."/>
            <person name="Shu S."/>
            <person name="Yuan Y."/>
            <person name="Wessler S.R."/>
            <person name="Schmutz J."/>
            <person name="Willis J.H."/>
            <person name="Rokhsar D.S."/>
        </authorList>
    </citation>
    <scope>NUCLEOTIDE SEQUENCE [LARGE SCALE GENOMIC DNA]</scope>
    <source>
        <strain evidence="17">cv. DUN x IM62</strain>
    </source>
</reference>
<dbReference type="Proteomes" id="UP000030748">
    <property type="component" value="Unassembled WGS sequence"/>
</dbReference>
<dbReference type="EMBL" id="KI630460">
    <property type="protein sequence ID" value="EYU39036.1"/>
    <property type="molecule type" value="Genomic_DNA"/>
</dbReference>
<dbReference type="PRINTS" id="PR00723">
    <property type="entry name" value="SUBTILISIN"/>
</dbReference>
<feature type="domain" description="PA" evidence="13">
    <location>
        <begin position="380"/>
        <end position="451"/>
    </location>
</feature>
<dbReference type="Pfam" id="PF05922">
    <property type="entry name" value="Inhibitor_I9"/>
    <property type="match status" value="1"/>
</dbReference>
<dbReference type="Pfam" id="PF17766">
    <property type="entry name" value="fn3_6"/>
    <property type="match status" value="1"/>
</dbReference>
<dbReference type="GO" id="GO:0006508">
    <property type="term" value="P:proteolysis"/>
    <property type="evidence" value="ECO:0007669"/>
    <property type="project" value="UniProtKB-KW"/>
</dbReference>
<evidence type="ECO:0000256" key="1">
    <source>
        <dbReference type="ARBA" id="ARBA00004613"/>
    </source>
</evidence>
<dbReference type="InterPro" id="IPR034197">
    <property type="entry name" value="Peptidases_S8_3"/>
</dbReference>
<dbReference type="FunFam" id="3.40.50.200:FF:000006">
    <property type="entry name" value="Subtilisin-like protease SBT1.5"/>
    <property type="match status" value="1"/>
</dbReference>
<keyword evidence="4 10" id="KW-0645">Protease</keyword>
<name>A0A022RFR3_ERYGU</name>
<accession>A0A022RFR3</accession>
<evidence type="ECO:0000259" key="14">
    <source>
        <dbReference type="Pfam" id="PF05922"/>
    </source>
</evidence>
<dbReference type="CDD" id="cd04852">
    <property type="entry name" value="Peptidases_S8_3"/>
    <property type="match status" value="1"/>
</dbReference>
<dbReference type="SUPFAM" id="SSF52025">
    <property type="entry name" value="PA domain"/>
    <property type="match status" value="1"/>
</dbReference>
<keyword evidence="5 11" id="KW-0732">Signal</keyword>
<dbReference type="InterPro" id="IPR015500">
    <property type="entry name" value="Peptidase_S8_subtilisin-rel"/>
</dbReference>
<evidence type="ECO:0000313" key="17">
    <source>
        <dbReference type="Proteomes" id="UP000030748"/>
    </source>
</evidence>
<dbReference type="InterPro" id="IPR023827">
    <property type="entry name" value="Peptidase_S8_Asp-AS"/>
</dbReference>
<keyword evidence="3" id="KW-0964">Secreted</keyword>
<keyword evidence="7 10" id="KW-0720">Serine protease</keyword>
<comment type="subcellular location">
    <subcellularLocation>
        <location evidence="1">Secreted</location>
    </subcellularLocation>
</comment>
<feature type="chain" id="PRO_5001507619" evidence="11">
    <location>
        <begin position="23"/>
        <end position="745"/>
    </location>
</feature>
<keyword evidence="17" id="KW-1185">Reference proteome</keyword>
<evidence type="ECO:0000256" key="8">
    <source>
        <dbReference type="ARBA" id="ARBA00023180"/>
    </source>
</evidence>
<dbReference type="InterPro" id="IPR003137">
    <property type="entry name" value="PA_domain"/>
</dbReference>
<feature type="domain" description="Inhibitor I9" evidence="14">
    <location>
        <begin position="38"/>
        <end position="116"/>
    </location>
</feature>
<comment type="similarity">
    <text evidence="2 10">Belongs to the peptidase S8 family.</text>
</comment>
<dbReference type="InterPro" id="IPR036852">
    <property type="entry name" value="Peptidase_S8/S53_dom_sf"/>
</dbReference>
<dbReference type="PROSITE" id="PS00136">
    <property type="entry name" value="SUBTILASE_ASP"/>
    <property type="match status" value="1"/>
</dbReference>
<dbReference type="InterPro" id="IPR046450">
    <property type="entry name" value="PA_dom_sf"/>
</dbReference>
<dbReference type="Pfam" id="PF02225">
    <property type="entry name" value="PA"/>
    <property type="match status" value="1"/>
</dbReference>
<dbReference type="Gene3D" id="2.60.40.2310">
    <property type="match status" value="1"/>
</dbReference>
<evidence type="ECO:0000256" key="3">
    <source>
        <dbReference type="ARBA" id="ARBA00022525"/>
    </source>
</evidence>
<dbReference type="PANTHER" id="PTHR10795">
    <property type="entry name" value="PROPROTEIN CONVERTASE SUBTILISIN/KEXIN"/>
    <property type="match status" value="1"/>
</dbReference>
<evidence type="ECO:0000259" key="13">
    <source>
        <dbReference type="Pfam" id="PF02225"/>
    </source>
</evidence>
<evidence type="ECO:0000256" key="7">
    <source>
        <dbReference type="ARBA" id="ARBA00022825"/>
    </source>
</evidence>
<dbReference type="GO" id="GO:0005576">
    <property type="term" value="C:extracellular region"/>
    <property type="evidence" value="ECO:0000318"/>
    <property type="project" value="GO_Central"/>
</dbReference>
<dbReference type="InterPro" id="IPR037045">
    <property type="entry name" value="S8pro/Inhibitor_I9_sf"/>
</dbReference>
<feature type="active site" description="Charge relay system" evidence="9 10">
    <location>
        <position position="206"/>
    </location>
</feature>
<feature type="domain" description="Peptidase S8/S53" evidence="12">
    <location>
        <begin position="139"/>
        <end position="567"/>
    </location>
</feature>
<feature type="signal peptide" evidence="11">
    <location>
        <begin position="1"/>
        <end position="22"/>
    </location>
</feature>
<evidence type="ECO:0000259" key="12">
    <source>
        <dbReference type="Pfam" id="PF00082"/>
    </source>
</evidence>
<dbReference type="eggNOG" id="ENOG502QPQR">
    <property type="taxonomic scope" value="Eukaryota"/>
</dbReference>
<dbReference type="Gene3D" id="3.30.70.80">
    <property type="entry name" value="Peptidase S8 propeptide/proteinase inhibitor I9"/>
    <property type="match status" value="1"/>
</dbReference>
<evidence type="ECO:0000259" key="15">
    <source>
        <dbReference type="Pfam" id="PF17766"/>
    </source>
</evidence>
<evidence type="ECO:0000256" key="11">
    <source>
        <dbReference type="SAM" id="SignalP"/>
    </source>
</evidence>
<dbReference type="InterPro" id="IPR041469">
    <property type="entry name" value="Subtilisin-like_FN3"/>
</dbReference>
<feature type="active site" description="Charge relay system" evidence="9 10">
    <location>
        <position position="148"/>
    </location>
</feature>
<gene>
    <name evidence="16" type="ORF">MIMGU_mgv1a026993mg</name>
</gene>
<evidence type="ECO:0000256" key="2">
    <source>
        <dbReference type="ARBA" id="ARBA00011073"/>
    </source>
</evidence>
<evidence type="ECO:0000256" key="6">
    <source>
        <dbReference type="ARBA" id="ARBA00022801"/>
    </source>
</evidence>
<evidence type="ECO:0000256" key="5">
    <source>
        <dbReference type="ARBA" id="ARBA00022729"/>
    </source>
</evidence>
<dbReference type="AlphaFoldDB" id="A0A022RFR3"/>